<keyword evidence="10" id="KW-1185">Reference proteome</keyword>
<keyword evidence="4" id="KW-0809">Transit peptide</keyword>
<evidence type="ECO:0000256" key="7">
    <source>
        <dbReference type="SAM" id="MobiDB-lite"/>
    </source>
</evidence>
<evidence type="ECO:0000256" key="4">
    <source>
        <dbReference type="ARBA" id="ARBA00022946"/>
    </source>
</evidence>
<dbReference type="GO" id="GO:0032543">
    <property type="term" value="P:mitochondrial translation"/>
    <property type="evidence" value="ECO:0007669"/>
    <property type="project" value="TreeGrafter"/>
</dbReference>
<keyword evidence="3" id="KW-0378">Hydrolase</keyword>
<dbReference type="Pfam" id="PF01926">
    <property type="entry name" value="MMR_HSR1"/>
    <property type="match status" value="1"/>
</dbReference>
<keyword evidence="5" id="KW-0496">Mitochondrion</keyword>
<dbReference type="InterPro" id="IPR023179">
    <property type="entry name" value="GTP-bd_ortho_bundle_sf"/>
</dbReference>
<reference evidence="9" key="1">
    <citation type="journal article" date="2023" name="Plant J.">
        <title>The genome of the king protea, Protea cynaroides.</title>
        <authorList>
            <person name="Chang J."/>
            <person name="Duong T.A."/>
            <person name="Schoeman C."/>
            <person name="Ma X."/>
            <person name="Roodt D."/>
            <person name="Barker N."/>
            <person name="Li Z."/>
            <person name="Van de Peer Y."/>
            <person name="Mizrachi E."/>
        </authorList>
    </citation>
    <scope>NUCLEOTIDE SEQUENCE</scope>
    <source>
        <tissue evidence="9">Young leaves</tissue>
    </source>
</reference>
<sequence length="366" mass="40974">MLETVMATDALVRRLGAAVKKAGANRGSGWFTPHMAAASRAILERIPLVDFTLEVRDARIPISSAYEDLRHFSSSSRNIIVLTKMDLADRLQTQEWLKHFGEQNCICYGINSHNKDNIKDFLNFLQAQVRELNKVDRSKHTTTVMLVGIPNVGKSALVNSLHQIGRISAAEKGKLKRAIVSPMPGETKDISSLKIASHPNIYVLDTPGVLPPEILDAEVGAKLALTGAIQDFLVGEQELAEYFLATFNSSDVYKQWKNLPSEEDERSSKDHKAKLLGSPEADVRKHKQYPTDHTQDFIVRCVRRTLLETVSSFKGNLENEEEVQELIKAQFVALQEVFHVPLGSDNDGIYKVAMKLLNLYRTVRLL</sequence>
<comment type="subcellular location">
    <subcellularLocation>
        <location evidence="1">Mitochondrion</location>
    </subcellularLocation>
</comment>
<dbReference type="InterPro" id="IPR006073">
    <property type="entry name" value="GTP-bd"/>
</dbReference>
<evidence type="ECO:0000256" key="5">
    <source>
        <dbReference type="ARBA" id="ARBA00023128"/>
    </source>
</evidence>
<evidence type="ECO:0000256" key="1">
    <source>
        <dbReference type="ARBA" id="ARBA00004173"/>
    </source>
</evidence>
<evidence type="ECO:0000259" key="8">
    <source>
        <dbReference type="PROSITE" id="PS51721"/>
    </source>
</evidence>
<name>A0A9Q0H645_9MAGN</name>
<dbReference type="GO" id="GO:0003924">
    <property type="term" value="F:GTPase activity"/>
    <property type="evidence" value="ECO:0007669"/>
    <property type="project" value="TreeGrafter"/>
</dbReference>
<evidence type="ECO:0000256" key="2">
    <source>
        <dbReference type="ARBA" id="ARBA00022741"/>
    </source>
</evidence>
<keyword evidence="2" id="KW-0547">Nucleotide-binding</keyword>
<feature type="region of interest" description="Disordered" evidence="7">
    <location>
        <begin position="260"/>
        <end position="287"/>
    </location>
</feature>
<evidence type="ECO:0000256" key="3">
    <source>
        <dbReference type="ARBA" id="ARBA00022801"/>
    </source>
</evidence>
<dbReference type="PANTHER" id="PTHR45782:SF1">
    <property type="entry name" value="DAR GTPASE 2, MITOCHONDRIAL"/>
    <property type="match status" value="1"/>
</dbReference>
<dbReference type="Gene3D" id="3.40.50.300">
    <property type="entry name" value="P-loop containing nucleotide triphosphate hydrolases"/>
    <property type="match status" value="1"/>
</dbReference>
<dbReference type="CDD" id="cd01856">
    <property type="entry name" value="YlqF"/>
    <property type="match status" value="1"/>
</dbReference>
<dbReference type="Gene3D" id="1.10.1580.10">
    <property type="match status" value="1"/>
</dbReference>
<dbReference type="FunFam" id="3.40.50.300:FF:001008">
    <property type="entry name" value="Mitochondrial GTPase 1"/>
    <property type="match status" value="1"/>
</dbReference>
<evidence type="ECO:0000313" key="9">
    <source>
        <dbReference type="EMBL" id="KAJ4958825.1"/>
    </source>
</evidence>
<dbReference type="GO" id="GO:0005739">
    <property type="term" value="C:mitochondrion"/>
    <property type="evidence" value="ECO:0007669"/>
    <property type="project" value="UniProtKB-SubCell"/>
</dbReference>
<dbReference type="SUPFAM" id="SSF52540">
    <property type="entry name" value="P-loop containing nucleoside triphosphate hydrolases"/>
    <property type="match status" value="1"/>
</dbReference>
<dbReference type="AlphaFoldDB" id="A0A9Q0H645"/>
<protein>
    <recommendedName>
        <fullName evidence="8">CP-type G domain-containing protein</fullName>
    </recommendedName>
</protein>
<accession>A0A9Q0H645</accession>
<keyword evidence="6" id="KW-0342">GTP-binding</keyword>
<gene>
    <name evidence="9" type="ORF">NE237_025936</name>
</gene>
<dbReference type="PANTHER" id="PTHR45782">
    <property type="entry name" value="MITOCHONDRIAL RIBOSOME-ASSOCIATED GTPASE 1"/>
    <property type="match status" value="1"/>
</dbReference>
<dbReference type="PROSITE" id="PS51721">
    <property type="entry name" value="G_CP"/>
    <property type="match status" value="1"/>
</dbReference>
<feature type="domain" description="CP-type G" evidence="8">
    <location>
        <begin position="40"/>
        <end position="212"/>
    </location>
</feature>
<comment type="caution">
    <text evidence="9">The sequence shown here is derived from an EMBL/GenBank/DDBJ whole genome shotgun (WGS) entry which is preliminary data.</text>
</comment>
<proteinExistence type="predicted"/>
<dbReference type="EMBL" id="JAMYWD010000010">
    <property type="protein sequence ID" value="KAJ4958825.1"/>
    <property type="molecule type" value="Genomic_DNA"/>
</dbReference>
<evidence type="ECO:0000313" key="10">
    <source>
        <dbReference type="Proteomes" id="UP001141806"/>
    </source>
</evidence>
<dbReference type="Proteomes" id="UP001141806">
    <property type="component" value="Unassembled WGS sequence"/>
</dbReference>
<evidence type="ECO:0000256" key="6">
    <source>
        <dbReference type="ARBA" id="ARBA00023134"/>
    </source>
</evidence>
<dbReference type="InterPro" id="IPR030378">
    <property type="entry name" value="G_CP_dom"/>
</dbReference>
<organism evidence="9 10">
    <name type="scientific">Protea cynaroides</name>
    <dbReference type="NCBI Taxonomy" id="273540"/>
    <lineage>
        <taxon>Eukaryota</taxon>
        <taxon>Viridiplantae</taxon>
        <taxon>Streptophyta</taxon>
        <taxon>Embryophyta</taxon>
        <taxon>Tracheophyta</taxon>
        <taxon>Spermatophyta</taxon>
        <taxon>Magnoliopsida</taxon>
        <taxon>Proteales</taxon>
        <taxon>Proteaceae</taxon>
        <taxon>Protea</taxon>
    </lineage>
</organism>
<dbReference type="GO" id="GO:0005525">
    <property type="term" value="F:GTP binding"/>
    <property type="evidence" value="ECO:0007669"/>
    <property type="project" value="UniProtKB-KW"/>
</dbReference>
<dbReference type="InterPro" id="IPR027417">
    <property type="entry name" value="P-loop_NTPase"/>
</dbReference>
<dbReference type="OrthoDB" id="269151at2759"/>